<sequence length="253" mass="28842">MLLPWCYLSHGRQTSYPNENALAMVLSLPRKTDQLSLSECSWHGVISSVEDNIRGSPVFYVGHRDHCDASRSKCPLLMKQTLTPQRVKRIANPLTRRKLEATCRKKVLDEDVVLEELGVSFDDAEDAETGQTGQMAKKKGCSYLFNTSILFDYLQHTSTLFDYLPNTSTLFDYLPNTSTLFDYLPNTSTLFDYLPITSTLFDYPITSTLFDYLPNTSALIYYFFNTSTLFDYLPNTSALFDYLPNISPVQLSF</sequence>
<dbReference type="EMBL" id="JAWDGP010007558">
    <property type="protein sequence ID" value="KAK3713610.1"/>
    <property type="molecule type" value="Genomic_DNA"/>
</dbReference>
<name>A0AAE0XV11_9GAST</name>
<evidence type="ECO:0000313" key="1">
    <source>
        <dbReference type="EMBL" id="KAK3713610.1"/>
    </source>
</evidence>
<keyword evidence="2" id="KW-1185">Reference proteome</keyword>
<gene>
    <name evidence="1" type="ORF">RRG08_055252</name>
</gene>
<accession>A0AAE0XV11</accession>
<comment type="caution">
    <text evidence="1">The sequence shown here is derived from an EMBL/GenBank/DDBJ whole genome shotgun (WGS) entry which is preliminary data.</text>
</comment>
<evidence type="ECO:0000313" key="2">
    <source>
        <dbReference type="Proteomes" id="UP001283361"/>
    </source>
</evidence>
<dbReference type="AlphaFoldDB" id="A0AAE0XV11"/>
<protein>
    <submittedName>
        <fullName evidence="1">Uncharacterized protein</fullName>
    </submittedName>
</protein>
<dbReference type="Proteomes" id="UP001283361">
    <property type="component" value="Unassembled WGS sequence"/>
</dbReference>
<reference evidence="1" key="1">
    <citation type="journal article" date="2023" name="G3 (Bethesda)">
        <title>A reference genome for the long-term kleptoplast-retaining sea slug Elysia crispata morphotype clarki.</title>
        <authorList>
            <person name="Eastman K.E."/>
            <person name="Pendleton A.L."/>
            <person name="Shaikh M.A."/>
            <person name="Suttiyut T."/>
            <person name="Ogas R."/>
            <person name="Tomko P."/>
            <person name="Gavelis G."/>
            <person name="Widhalm J.R."/>
            <person name="Wisecaver J.H."/>
        </authorList>
    </citation>
    <scope>NUCLEOTIDE SEQUENCE</scope>
    <source>
        <strain evidence="1">ECLA1</strain>
    </source>
</reference>
<proteinExistence type="predicted"/>
<organism evidence="1 2">
    <name type="scientific">Elysia crispata</name>
    <name type="common">lettuce slug</name>
    <dbReference type="NCBI Taxonomy" id="231223"/>
    <lineage>
        <taxon>Eukaryota</taxon>
        <taxon>Metazoa</taxon>
        <taxon>Spiralia</taxon>
        <taxon>Lophotrochozoa</taxon>
        <taxon>Mollusca</taxon>
        <taxon>Gastropoda</taxon>
        <taxon>Heterobranchia</taxon>
        <taxon>Euthyneura</taxon>
        <taxon>Panpulmonata</taxon>
        <taxon>Sacoglossa</taxon>
        <taxon>Placobranchoidea</taxon>
        <taxon>Plakobranchidae</taxon>
        <taxon>Elysia</taxon>
    </lineage>
</organism>